<evidence type="ECO:0000313" key="3">
    <source>
        <dbReference type="EMBL" id="QMW02680.1"/>
    </source>
</evidence>
<evidence type="ECO:0000259" key="2">
    <source>
        <dbReference type="Pfam" id="PF13521"/>
    </source>
</evidence>
<sequence>MTTGLVFGKFMPVHTGHLALIEFARKQCDQLIVSMTISPDDVISPDLRLQWLTELLAPYSTIEVVAETNEFHDPTLTLWDATKLWAAFIKRRFPDVSVFFSSEEYAVPLAHHSGLQHVSFDPPRQQVPVSATLIRQQPACYWDYIPAVVRPYFVKKICLYGPESVGKTTLARQLAADYQTVFVPEMAREMITSNDFVLDDFIRIGRAQTEAVQQAERQANRILFCDTDVITTQIYSDIYLSQIPFILPELEQQVHYDVYALLDIDVPWIADDLRDQGHHRAEMLARFRAELDGRKLPYLLVSGSYPERLITLKNMADKLLGSD</sequence>
<dbReference type="PANTHER" id="PTHR37512">
    <property type="entry name" value="TRIFUNCTIONAL NAD BIOSYNTHESIS/REGULATOR PROTEIN NADR"/>
    <property type="match status" value="1"/>
</dbReference>
<dbReference type="Gene3D" id="3.40.50.620">
    <property type="entry name" value="HUPs"/>
    <property type="match status" value="1"/>
</dbReference>
<dbReference type="SUPFAM" id="SSF52374">
    <property type="entry name" value="Nucleotidylyl transferase"/>
    <property type="match status" value="1"/>
</dbReference>
<feature type="domain" description="NadR/Ttd14 AAA" evidence="2">
    <location>
        <begin position="156"/>
        <end position="308"/>
    </location>
</feature>
<proteinExistence type="predicted"/>
<dbReference type="RefSeq" id="WP_182459976.1">
    <property type="nucleotide sequence ID" value="NZ_CP059732.1"/>
</dbReference>
<gene>
    <name evidence="3" type="ORF">H3H32_33060</name>
</gene>
<dbReference type="InterPro" id="IPR014729">
    <property type="entry name" value="Rossmann-like_a/b/a_fold"/>
</dbReference>
<dbReference type="AlphaFoldDB" id="A0A7G5GUY8"/>
<reference evidence="3 4" key="1">
    <citation type="submission" date="2020-07" db="EMBL/GenBank/DDBJ databases">
        <title>Spirosoma foliorum sp. nov., isolated from the leaves on the Nejang mountain Korea, Republic of.</title>
        <authorList>
            <person name="Ho H."/>
            <person name="Lee Y.-J."/>
            <person name="Nurcahyanto D.-A."/>
            <person name="Kim S.-G."/>
        </authorList>
    </citation>
    <scope>NUCLEOTIDE SEQUENCE [LARGE SCALE GENOMIC DNA]</scope>
    <source>
        <strain evidence="3 4">PL0136</strain>
    </source>
</reference>
<dbReference type="KEGG" id="sfol:H3H32_33060"/>
<dbReference type="Proteomes" id="UP000515369">
    <property type="component" value="Chromosome"/>
</dbReference>
<feature type="domain" description="Cytidyltransferase-like" evidence="1">
    <location>
        <begin position="6"/>
        <end position="39"/>
    </location>
</feature>
<dbReference type="Pfam" id="PF01467">
    <property type="entry name" value="CTP_transf_like"/>
    <property type="match status" value="1"/>
</dbReference>
<dbReference type="InterPro" id="IPR004821">
    <property type="entry name" value="Cyt_trans-like"/>
</dbReference>
<dbReference type="EMBL" id="CP059732">
    <property type="protein sequence ID" value="QMW02680.1"/>
    <property type="molecule type" value="Genomic_DNA"/>
</dbReference>
<protein>
    <submittedName>
        <fullName evidence="3">AAA family ATPase</fullName>
    </submittedName>
</protein>
<dbReference type="SUPFAM" id="SSF52540">
    <property type="entry name" value="P-loop containing nucleoside triphosphate hydrolases"/>
    <property type="match status" value="1"/>
</dbReference>
<dbReference type="NCBIfam" id="TIGR00125">
    <property type="entry name" value="cyt_tran_rel"/>
    <property type="match status" value="1"/>
</dbReference>
<dbReference type="InterPro" id="IPR052735">
    <property type="entry name" value="NAD_biosynth-regulator"/>
</dbReference>
<dbReference type="Gene3D" id="3.40.50.300">
    <property type="entry name" value="P-loop containing nucleotide triphosphate hydrolases"/>
    <property type="match status" value="1"/>
</dbReference>
<dbReference type="InterPro" id="IPR027417">
    <property type="entry name" value="P-loop_NTPase"/>
</dbReference>
<keyword evidence="4" id="KW-1185">Reference proteome</keyword>
<dbReference type="Pfam" id="PF13521">
    <property type="entry name" value="AAA_28"/>
    <property type="match status" value="1"/>
</dbReference>
<name>A0A7G5GUY8_9BACT</name>
<dbReference type="GO" id="GO:0003824">
    <property type="term" value="F:catalytic activity"/>
    <property type="evidence" value="ECO:0007669"/>
    <property type="project" value="InterPro"/>
</dbReference>
<dbReference type="InterPro" id="IPR038727">
    <property type="entry name" value="NadR/Ttd14_AAA_dom"/>
</dbReference>
<organism evidence="3 4">
    <name type="scientific">Spirosoma foliorum</name>
    <dbReference type="NCBI Taxonomy" id="2710596"/>
    <lineage>
        <taxon>Bacteria</taxon>
        <taxon>Pseudomonadati</taxon>
        <taxon>Bacteroidota</taxon>
        <taxon>Cytophagia</taxon>
        <taxon>Cytophagales</taxon>
        <taxon>Cytophagaceae</taxon>
        <taxon>Spirosoma</taxon>
    </lineage>
</organism>
<accession>A0A7G5GUY8</accession>
<dbReference type="PANTHER" id="PTHR37512:SF1">
    <property type="entry name" value="NADR_TTD14 AAA DOMAIN-CONTAINING PROTEIN"/>
    <property type="match status" value="1"/>
</dbReference>
<evidence type="ECO:0000313" key="4">
    <source>
        <dbReference type="Proteomes" id="UP000515369"/>
    </source>
</evidence>
<evidence type="ECO:0000259" key="1">
    <source>
        <dbReference type="Pfam" id="PF01467"/>
    </source>
</evidence>